<evidence type="ECO:0000313" key="1">
    <source>
        <dbReference type="EMBL" id="SNY53889.1"/>
    </source>
</evidence>
<keyword evidence="1" id="KW-0378">Hydrolase</keyword>
<dbReference type="OrthoDB" id="8478808at2"/>
<accession>A0A285J0Q6</accession>
<dbReference type="GO" id="GO:0016787">
    <property type="term" value="F:hydrolase activity"/>
    <property type="evidence" value="ECO:0007669"/>
    <property type="project" value="UniProtKB-KW"/>
</dbReference>
<proteinExistence type="predicted"/>
<dbReference type="AlphaFoldDB" id="A0A285J0Q6"/>
<gene>
    <name evidence="1" type="ORF">SAMN06297280_2484</name>
</gene>
<dbReference type="EMBL" id="OBEB01000005">
    <property type="protein sequence ID" value="SNY53889.1"/>
    <property type="molecule type" value="Genomic_DNA"/>
</dbReference>
<reference evidence="2" key="1">
    <citation type="submission" date="2017-09" db="EMBL/GenBank/DDBJ databases">
        <authorList>
            <person name="Varghese N."/>
            <person name="Submissions S."/>
        </authorList>
    </citation>
    <scope>NUCLEOTIDE SEQUENCE [LARGE SCALE GENOMIC DNA]</scope>
    <source>
        <strain evidence="2">CGMCC 1.12461</strain>
    </source>
</reference>
<dbReference type="Gene3D" id="3.40.50.1820">
    <property type="entry name" value="alpha/beta hydrolase"/>
    <property type="match status" value="1"/>
</dbReference>
<dbReference type="RefSeq" id="WP_097111718.1">
    <property type="nucleotide sequence ID" value="NZ_OBEB01000005.1"/>
</dbReference>
<protein>
    <submittedName>
        <fullName evidence="1">Dienelactone hydrolase</fullName>
    </submittedName>
</protein>
<organism evidence="1 2">
    <name type="scientific">Arsukibacterium tuosuense</name>
    <dbReference type="NCBI Taxonomy" id="1323745"/>
    <lineage>
        <taxon>Bacteria</taxon>
        <taxon>Pseudomonadati</taxon>
        <taxon>Pseudomonadota</taxon>
        <taxon>Gammaproteobacteria</taxon>
        <taxon>Chromatiales</taxon>
        <taxon>Chromatiaceae</taxon>
        <taxon>Arsukibacterium</taxon>
    </lineage>
</organism>
<dbReference type="SUPFAM" id="SSF53474">
    <property type="entry name" value="alpha/beta-Hydrolases"/>
    <property type="match status" value="1"/>
</dbReference>
<sequence length="206" mass="22731">MPRHIAIITDIFGLCSGVERLSQDLAGDYTITLTDPYQQQPQSFSNEQQAYATYCERCGHDRYVSQVVSAIQQPVELAIGFSAGASALWRALSSPAAANVKQAMLFYPGQIYQHLKLTPDIPTRIIFGVSELHFNVDTMLQLLSEKPAVSAVKTPYKHGFMNPPAAAFSEAGYQQYLDVIKSMLNPLFLNTPTSTAATTPEIQQNR</sequence>
<name>A0A285J0Q6_9GAMM</name>
<dbReference type="InterPro" id="IPR029058">
    <property type="entry name" value="AB_hydrolase_fold"/>
</dbReference>
<evidence type="ECO:0000313" key="2">
    <source>
        <dbReference type="Proteomes" id="UP000219353"/>
    </source>
</evidence>
<keyword evidence="2" id="KW-1185">Reference proteome</keyword>
<dbReference type="Proteomes" id="UP000219353">
    <property type="component" value="Unassembled WGS sequence"/>
</dbReference>